<gene>
    <name evidence="1" type="ORF">SAMN05421870_10639</name>
</gene>
<proteinExistence type="predicted"/>
<dbReference type="Proteomes" id="UP000182841">
    <property type="component" value="Unassembled WGS sequence"/>
</dbReference>
<organism evidence="1 2">
    <name type="scientific">Streptomyces qinglanensis</name>
    <dbReference type="NCBI Taxonomy" id="943816"/>
    <lineage>
        <taxon>Bacteria</taxon>
        <taxon>Bacillati</taxon>
        <taxon>Actinomycetota</taxon>
        <taxon>Actinomycetes</taxon>
        <taxon>Kitasatosporales</taxon>
        <taxon>Streptomycetaceae</taxon>
        <taxon>Streptomyces</taxon>
    </lineage>
</organism>
<accession>A0A1H9TE19</accession>
<evidence type="ECO:0000313" key="1">
    <source>
        <dbReference type="EMBL" id="SER95214.1"/>
    </source>
</evidence>
<name>A0A1H9TE19_9ACTN</name>
<protein>
    <submittedName>
        <fullName evidence="1">Uncharacterized protein</fullName>
    </submittedName>
</protein>
<keyword evidence="2" id="KW-1185">Reference proteome</keyword>
<dbReference type="EMBL" id="FOGO01000006">
    <property type="protein sequence ID" value="SER95214.1"/>
    <property type="molecule type" value="Genomic_DNA"/>
</dbReference>
<sequence length="43" mass="5029">MLKDGTERTSVTRDLAAFTDYLKKHSTPEEPIRPPKADRITWR</sequence>
<reference evidence="2" key="1">
    <citation type="submission" date="2016-10" db="EMBL/GenBank/DDBJ databases">
        <authorList>
            <person name="Varghese N."/>
            <person name="Submissions S."/>
        </authorList>
    </citation>
    <scope>NUCLEOTIDE SEQUENCE [LARGE SCALE GENOMIC DNA]</scope>
    <source>
        <strain evidence="2">CGMCC 4.6825</strain>
    </source>
</reference>
<dbReference type="AlphaFoldDB" id="A0A1H9TE19"/>
<evidence type="ECO:0000313" key="2">
    <source>
        <dbReference type="Proteomes" id="UP000182841"/>
    </source>
</evidence>